<evidence type="ECO:0000313" key="10">
    <source>
        <dbReference type="Proteomes" id="UP001332192"/>
    </source>
</evidence>
<sequence>MDSAERAGIPAPTGAAEAVSPAQPVKVLLVDDHVLFRKGLAALFNRRPGFVVVGEAGDGSEAIALASQTMPDVILMDIGLPTVSGIEATRVIKRHTPRVHVVMLTVSDDDRDLFAAIKCGADGYLLKDAEPEELYEVIEEVHQGKPRLSGPIAARILDELRRRDEAGPDQTQPPPEALTPRESEVLRLVARGLTNKEIAAGLGIAENTVKIHLRNILEKLHLTNRIQLAVHAVQKGLVNEGEGDGRASRTPGPAS</sequence>
<feature type="modified residue" description="4-aspartylphosphate" evidence="5">
    <location>
        <position position="77"/>
    </location>
</feature>
<dbReference type="InterPro" id="IPR058245">
    <property type="entry name" value="NreC/VraR/RcsB-like_REC"/>
</dbReference>
<dbReference type="PROSITE" id="PS50043">
    <property type="entry name" value="HTH_LUXR_2"/>
    <property type="match status" value="1"/>
</dbReference>
<name>A0ABZ1BW18_9FIRM</name>
<protein>
    <submittedName>
        <fullName evidence="9">Response regulator transcription factor</fullName>
    </submittedName>
</protein>
<dbReference type="Pfam" id="PF00072">
    <property type="entry name" value="Response_reg"/>
    <property type="match status" value="1"/>
</dbReference>
<keyword evidence="3" id="KW-0238">DNA-binding</keyword>
<dbReference type="PROSITE" id="PS50110">
    <property type="entry name" value="RESPONSE_REGULATORY"/>
    <property type="match status" value="1"/>
</dbReference>
<dbReference type="Proteomes" id="UP001332192">
    <property type="component" value="Chromosome"/>
</dbReference>
<feature type="domain" description="HTH luxR-type" evidence="7">
    <location>
        <begin position="171"/>
        <end position="236"/>
    </location>
</feature>
<dbReference type="SUPFAM" id="SSF52172">
    <property type="entry name" value="CheY-like"/>
    <property type="match status" value="1"/>
</dbReference>
<keyword evidence="10" id="KW-1185">Reference proteome</keyword>
<dbReference type="SMART" id="SM00448">
    <property type="entry name" value="REC"/>
    <property type="match status" value="1"/>
</dbReference>
<dbReference type="PROSITE" id="PS00622">
    <property type="entry name" value="HTH_LUXR_1"/>
    <property type="match status" value="1"/>
</dbReference>
<accession>A0ABZ1BW18</accession>
<dbReference type="PRINTS" id="PR00038">
    <property type="entry name" value="HTHLUXR"/>
</dbReference>
<dbReference type="InterPro" id="IPR011006">
    <property type="entry name" value="CheY-like_superfamily"/>
</dbReference>
<dbReference type="SUPFAM" id="SSF46894">
    <property type="entry name" value="C-terminal effector domain of the bipartite response regulators"/>
    <property type="match status" value="1"/>
</dbReference>
<dbReference type="CDD" id="cd06170">
    <property type="entry name" value="LuxR_C_like"/>
    <property type="match status" value="1"/>
</dbReference>
<dbReference type="InterPro" id="IPR039420">
    <property type="entry name" value="WalR-like"/>
</dbReference>
<evidence type="ECO:0000256" key="5">
    <source>
        <dbReference type="PROSITE-ProRule" id="PRU00169"/>
    </source>
</evidence>
<dbReference type="Gene3D" id="3.40.50.2300">
    <property type="match status" value="1"/>
</dbReference>
<dbReference type="CDD" id="cd17535">
    <property type="entry name" value="REC_NarL-like"/>
    <property type="match status" value="1"/>
</dbReference>
<dbReference type="InterPro" id="IPR016032">
    <property type="entry name" value="Sig_transdc_resp-reg_C-effctor"/>
</dbReference>
<keyword evidence="2" id="KW-0805">Transcription regulation</keyword>
<dbReference type="PANTHER" id="PTHR43214">
    <property type="entry name" value="TWO-COMPONENT RESPONSE REGULATOR"/>
    <property type="match status" value="1"/>
</dbReference>
<organism evidence="9 10">
    <name type="scientific">Carboxydichorda subterranea</name>
    <dbReference type="NCBI Taxonomy" id="3109565"/>
    <lineage>
        <taxon>Bacteria</taxon>
        <taxon>Bacillati</taxon>
        <taxon>Bacillota</taxon>
        <taxon>Limnochordia</taxon>
        <taxon>Limnochordales</taxon>
        <taxon>Geochordaceae</taxon>
        <taxon>Carboxydichorda</taxon>
    </lineage>
</organism>
<dbReference type="RefSeq" id="WP_324716125.1">
    <property type="nucleotide sequence ID" value="NZ_CP141615.1"/>
</dbReference>
<dbReference type="Pfam" id="PF00196">
    <property type="entry name" value="GerE"/>
    <property type="match status" value="1"/>
</dbReference>
<gene>
    <name evidence="9" type="ORF">U7230_12280</name>
</gene>
<reference evidence="9 10" key="1">
    <citation type="journal article" date="2024" name="Front. Microbiol.">
        <title>Novel thermophilic genera Geochorda gen. nov. and Carboxydochorda gen. nov. from the deep terrestrial subsurface reveal the ecophysiological diversity in the class Limnochordia.</title>
        <authorList>
            <person name="Karnachuk O.V."/>
            <person name="Lukina A.P."/>
            <person name="Avakyan M.R."/>
            <person name="Kadnikov V.V."/>
            <person name="Begmatov S."/>
            <person name="Beletsky A.V."/>
            <person name="Vlasova K.G."/>
            <person name="Novikov A.A."/>
            <person name="Shcherbakova V.A."/>
            <person name="Mardanov A.V."/>
            <person name="Ravin N.V."/>
        </authorList>
    </citation>
    <scope>NUCLEOTIDE SEQUENCE [LARGE SCALE GENOMIC DNA]</scope>
    <source>
        <strain evidence="9 10">L945</strain>
    </source>
</reference>
<evidence type="ECO:0000256" key="1">
    <source>
        <dbReference type="ARBA" id="ARBA00022553"/>
    </source>
</evidence>
<dbReference type="InterPro" id="IPR000792">
    <property type="entry name" value="Tscrpt_reg_LuxR_C"/>
</dbReference>
<evidence type="ECO:0000256" key="2">
    <source>
        <dbReference type="ARBA" id="ARBA00023015"/>
    </source>
</evidence>
<evidence type="ECO:0000256" key="4">
    <source>
        <dbReference type="ARBA" id="ARBA00023163"/>
    </source>
</evidence>
<dbReference type="InterPro" id="IPR001789">
    <property type="entry name" value="Sig_transdc_resp-reg_receiver"/>
</dbReference>
<proteinExistence type="predicted"/>
<dbReference type="SMART" id="SM00421">
    <property type="entry name" value="HTH_LUXR"/>
    <property type="match status" value="1"/>
</dbReference>
<evidence type="ECO:0000256" key="6">
    <source>
        <dbReference type="SAM" id="MobiDB-lite"/>
    </source>
</evidence>
<evidence type="ECO:0000259" key="8">
    <source>
        <dbReference type="PROSITE" id="PS50110"/>
    </source>
</evidence>
<feature type="domain" description="Response regulatory" evidence="8">
    <location>
        <begin position="26"/>
        <end position="142"/>
    </location>
</feature>
<evidence type="ECO:0000313" key="9">
    <source>
        <dbReference type="EMBL" id="WRP16853.1"/>
    </source>
</evidence>
<evidence type="ECO:0000259" key="7">
    <source>
        <dbReference type="PROSITE" id="PS50043"/>
    </source>
</evidence>
<keyword evidence="4" id="KW-0804">Transcription</keyword>
<keyword evidence="1 5" id="KW-0597">Phosphoprotein</keyword>
<feature type="region of interest" description="Disordered" evidence="6">
    <location>
        <begin position="163"/>
        <end position="182"/>
    </location>
</feature>
<dbReference type="EMBL" id="CP141615">
    <property type="protein sequence ID" value="WRP16853.1"/>
    <property type="molecule type" value="Genomic_DNA"/>
</dbReference>
<evidence type="ECO:0000256" key="3">
    <source>
        <dbReference type="ARBA" id="ARBA00023125"/>
    </source>
</evidence>